<evidence type="ECO:0000256" key="9">
    <source>
        <dbReference type="ARBA" id="ARBA00048367"/>
    </source>
</evidence>
<dbReference type="GO" id="GO:0007165">
    <property type="term" value="P:signal transduction"/>
    <property type="evidence" value="ECO:0007669"/>
    <property type="project" value="TreeGrafter"/>
</dbReference>
<evidence type="ECO:0000256" key="4">
    <source>
        <dbReference type="ARBA" id="ARBA00022679"/>
    </source>
</evidence>
<dbReference type="PANTHER" id="PTHR24056">
    <property type="entry name" value="CELL DIVISION PROTEIN KINASE"/>
    <property type="match status" value="1"/>
</dbReference>
<dbReference type="InterPro" id="IPR011009">
    <property type="entry name" value="Kinase-like_dom_sf"/>
</dbReference>
<keyword evidence="7" id="KW-0067">ATP-binding</keyword>
<comment type="catalytic activity">
    <reaction evidence="9">
        <text>L-seryl-[protein] + ATP = O-phospho-L-seryl-[protein] + ADP + H(+)</text>
        <dbReference type="Rhea" id="RHEA:17989"/>
        <dbReference type="Rhea" id="RHEA-COMP:9863"/>
        <dbReference type="Rhea" id="RHEA-COMP:11604"/>
        <dbReference type="ChEBI" id="CHEBI:15378"/>
        <dbReference type="ChEBI" id="CHEBI:29999"/>
        <dbReference type="ChEBI" id="CHEBI:30616"/>
        <dbReference type="ChEBI" id="CHEBI:83421"/>
        <dbReference type="ChEBI" id="CHEBI:456216"/>
        <dbReference type="EC" id="2.7.11.22"/>
    </reaction>
</comment>
<keyword evidence="3" id="KW-0723">Serine/threonine-protein kinase</keyword>
<dbReference type="GO" id="GO:0005737">
    <property type="term" value="C:cytoplasm"/>
    <property type="evidence" value="ECO:0007669"/>
    <property type="project" value="TreeGrafter"/>
</dbReference>
<dbReference type="GO" id="GO:0000307">
    <property type="term" value="C:cyclin-dependent protein kinase holoenzyme complex"/>
    <property type="evidence" value="ECO:0007669"/>
    <property type="project" value="TreeGrafter"/>
</dbReference>
<dbReference type="Gene3D" id="3.30.200.20">
    <property type="entry name" value="Phosphorylase Kinase, domain 1"/>
    <property type="match status" value="1"/>
</dbReference>
<keyword evidence="11" id="KW-1185">Reference proteome</keyword>
<dbReference type="WBParaSite" id="nRc.2.0.1.t03342-RA">
    <property type="protein sequence ID" value="nRc.2.0.1.t03342-RA"/>
    <property type="gene ID" value="nRc.2.0.1.g03342"/>
</dbReference>
<evidence type="ECO:0000256" key="3">
    <source>
        <dbReference type="ARBA" id="ARBA00022527"/>
    </source>
</evidence>
<evidence type="ECO:0000256" key="6">
    <source>
        <dbReference type="ARBA" id="ARBA00022777"/>
    </source>
</evidence>
<dbReference type="SUPFAM" id="SSF56112">
    <property type="entry name" value="Protein kinase-like (PK-like)"/>
    <property type="match status" value="1"/>
</dbReference>
<dbReference type="GO" id="GO:0000082">
    <property type="term" value="P:G1/S transition of mitotic cell cycle"/>
    <property type="evidence" value="ECO:0007669"/>
    <property type="project" value="TreeGrafter"/>
</dbReference>
<dbReference type="Proteomes" id="UP000887565">
    <property type="component" value="Unplaced"/>
</dbReference>
<dbReference type="SMART" id="SM00220">
    <property type="entry name" value="S_TKc"/>
    <property type="match status" value="1"/>
</dbReference>
<evidence type="ECO:0000256" key="2">
    <source>
        <dbReference type="ARBA" id="ARBA00012425"/>
    </source>
</evidence>
<dbReference type="GO" id="GO:0010468">
    <property type="term" value="P:regulation of gene expression"/>
    <property type="evidence" value="ECO:0007669"/>
    <property type="project" value="TreeGrafter"/>
</dbReference>
<keyword evidence="4" id="KW-0808">Transferase</keyword>
<keyword evidence="6" id="KW-0418">Kinase</keyword>
<dbReference type="GO" id="GO:0005524">
    <property type="term" value="F:ATP binding"/>
    <property type="evidence" value="ECO:0007669"/>
    <property type="project" value="UniProtKB-KW"/>
</dbReference>
<dbReference type="Gene3D" id="1.10.510.10">
    <property type="entry name" value="Transferase(Phosphotransferase) domain 1"/>
    <property type="match status" value="1"/>
</dbReference>
<dbReference type="GO" id="GO:0030332">
    <property type="term" value="F:cyclin binding"/>
    <property type="evidence" value="ECO:0007669"/>
    <property type="project" value="TreeGrafter"/>
</dbReference>
<proteinExistence type="inferred from homology"/>
<name>A0A915HPR1_ROMCU</name>
<dbReference type="PANTHER" id="PTHR24056:SF472">
    <property type="entry name" value="CYCLIN-DEPENDENT KINASE 4, ISOFORM A"/>
    <property type="match status" value="1"/>
</dbReference>
<evidence type="ECO:0000256" key="5">
    <source>
        <dbReference type="ARBA" id="ARBA00022741"/>
    </source>
</evidence>
<comment type="catalytic activity">
    <reaction evidence="8">
        <text>L-threonyl-[protein] + ATP = O-phospho-L-threonyl-[protein] + ADP + H(+)</text>
        <dbReference type="Rhea" id="RHEA:46608"/>
        <dbReference type="Rhea" id="RHEA-COMP:11060"/>
        <dbReference type="Rhea" id="RHEA-COMP:11605"/>
        <dbReference type="ChEBI" id="CHEBI:15378"/>
        <dbReference type="ChEBI" id="CHEBI:30013"/>
        <dbReference type="ChEBI" id="CHEBI:30616"/>
        <dbReference type="ChEBI" id="CHEBI:61977"/>
        <dbReference type="ChEBI" id="CHEBI:456216"/>
        <dbReference type="EC" id="2.7.11.22"/>
    </reaction>
</comment>
<evidence type="ECO:0000313" key="11">
    <source>
        <dbReference type="Proteomes" id="UP000887565"/>
    </source>
</evidence>
<feature type="domain" description="Protein kinase" evidence="10">
    <location>
        <begin position="1"/>
        <end position="204"/>
    </location>
</feature>
<dbReference type="FunFam" id="3.30.200.20:FF:000124">
    <property type="entry name" value="Cyclin-dependent kinase 4"/>
    <property type="match status" value="1"/>
</dbReference>
<reference evidence="12" key="1">
    <citation type="submission" date="2022-11" db="UniProtKB">
        <authorList>
            <consortium name="WormBaseParasite"/>
        </authorList>
    </citation>
    <scope>IDENTIFICATION</scope>
</reference>
<evidence type="ECO:0000259" key="10">
    <source>
        <dbReference type="PROSITE" id="PS50011"/>
    </source>
</evidence>
<dbReference type="InterPro" id="IPR050108">
    <property type="entry name" value="CDK"/>
</dbReference>
<dbReference type="EC" id="2.7.11.22" evidence="2"/>
<evidence type="ECO:0000313" key="12">
    <source>
        <dbReference type="WBParaSite" id="nRc.2.0.1.t03342-RA"/>
    </source>
</evidence>
<comment type="similarity">
    <text evidence="1">Belongs to the protein kinase superfamily. CMGC Ser/Thr protein kinase family. CDC2/CDKX subfamily.</text>
</comment>
<dbReference type="PROSITE" id="PS50011">
    <property type="entry name" value="PROTEIN_KINASE_DOM"/>
    <property type="match status" value="1"/>
</dbReference>
<evidence type="ECO:0000256" key="1">
    <source>
        <dbReference type="ARBA" id="ARBA00006485"/>
    </source>
</evidence>
<evidence type="ECO:0000256" key="8">
    <source>
        <dbReference type="ARBA" id="ARBA00047811"/>
    </source>
</evidence>
<dbReference type="Pfam" id="PF00069">
    <property type="entry name" value="Pkinase"/>
    <property type="match status" value="2"/>
</dbReference>
<protein>
    <recommendedName>
        <fullName evidence="2">cyclin-dependent kinase</fullName>
        <ecNumber evidence="2">2.7.11.22</ecNumber>
    </recommendedName>
</protein>
<dbReference type="InterPro" id="IPR000719">
    <property type="entry name" value="Prot_kinase_dom"/>
</dbReference>
<organism evidence="11 12">
    <name type="scientific">Romanomermis culicivorax</name>
    <name type="common">Nematode worm</name>
    <dbReference type="NCBI Taxonomy" id="13658"/>
    <lineage>
        <taxon>Eukaryota</taxon>
        <taxon>Metazoa</taxon>
        <taxon>Ecdysozoa</taxon>
        <taxon>Nematoda</taxon>
        <taxon>Enoplea</taxon>
        <taxon>Dorylaimia</taxon>
        <taxon>Mermithida</taxon>
        <taxon>Mermithoidea</taxon>
        <taxon>Mermithidae</taxon>
        <taxon>Romanomermis</taxon>
    </lineage>
</organism>
<dbReference type="AlphaFoldDB" id="A0A915HPR1"/>
<keyword evidence="5" id="KW-0547">Nucleotide-binding</keyword>
<dbReference type="GO" id="GO:0004693">
    <property type="term" value="F:cyclin-dependent protein serine/threonine kinase activity"/>
    <property type="evidence" value="ECO:0007669"/>
    <property type="project" value="UniProtKB-EC"/>
</dbReference>
<evidence type="ECO:0000256" key="7">
    <source>
        <dbReference type="ARBA" id="ARBA00022840"/>
    </source>
</evidence>
<dbReference type="GO" id="GO:0005634">
    <property type="term" value="C:nucleus"/>
    <property type="evidence" value="ECO:0007669"/>
    <property type="project" value="TreeGrafter"/>
</dbReference>
<dbReference type="GO" id="GO:0010389">
    <property type="term" value="P:regulation of G2/M transition of mitotic cell cycle"/>
    <property type="evidence" value="ECO:0007669"/>
    <property type="project" value="TreeGrafter"/>
</dbReference>
<sequence length="204" mass="23654">MKGIHVSSQRLVALKKVRVKFSEEGVPQTVIREIALLKELERLDHDNVIRLYDVCHGISNEREFYINLIFEYCPYDLSVVIENIHYRLKPQGLEVITLWYRPPEVILQSGYHTSVDIFSLGCIFAELYLQTPLFKGASEKDQLQKIFQIIGLPPLYEWPHDALISRNTFPHYPKVPFSRVVPKMCGLALNLLEVSIVCFHKSKN</sequence>
<accession>A0A915HPR1</accession>